<dbReference type="EMBL" id="CZBY01000013">
    <property type="protein sequence ID" value="CUQ88345.1"/>
    <property type="molecule type" value="Genomic_DNA"/>
</dbReference>
<evidence type="ECO:0000256" key="1">
    <source>
        <dbReference type="ARBA" id="ARBA00022857"/>
    </source>
</evidence>
<dbReference type="InterPro" id="IPR016161">
    <property type="entry name" value="Ald_DH/histidinol_DH"/>
</dbReference>
<accession>A0A174ZLT3</accession>
<evidence type="ECO:0000313" key="3">
    <source>
        <dbReference type="Proteomes" id="UP000095662"/>
    </source>
</evidence>
<proteinExistence type="predicted"/>
<dbReference type="STRING" id="39492.ERS852540_01703"/>
<evidence type="ECO:0000313" key="2">
    <source>
        <dbReference type="EMBL" id="CUQ88345.1"/>
    </source>
</evidence>
<protein>
    <submittedName>
        <fullName evidence="2">Acyl-CoA reductase (LuxC)</fullName>
    </submittedName>
</protein>
<organism evidence="2 3">
    <name type="scientific">[Eubacterium] siraeum</name>
    <dbReference type="NCBI Taxonomy" id="39492"/>
    <lineage>
        <taxon>Bacteria</taxon>
        <taxon>Bacillati</taxon>
        <taxon>Bacillota</taxon>
        <taxon>Clostridia</taxon>
        <taxon>Eubacteriales</taxon>
        <taxon>Oscillospiraceae</taxon>
        <taxon>Oscillospiraceae incertae sedis</taxon>
    </lineage>
</organism>
<dbReference type="InterPro" id="IPR008670">
    <property type="entry name" value="CoA_reduct_LuxC"/>
</dbReference>
<gene>
    <name evidence="2" type="ORF">ERS852540_01703</name>
</gene>
<dbReference type="OrthoDB" id="580775at2"/>
<dbReference type="SUPFAM" id="SSF53720">
    <property type="entry name" value="ALDH-like"/>
    <property type="match status" value="1"/>
</dbReference>
<dbReference type="AlphaFoldDB" id="A0A174ZLT3"/>
<dbReference type="GO" id="GO:0008218">
    <property type="term" value="P:bioluminescence"/>
    <property type="evidence" value="ECO:0007669"/>
    <property type="project" value="InterPro"/>
</dbReference>
<reference evidence="2 3" key="1">
    <citation type="submission" date="2015-09" db="EMBL/GenBank/DDBJ databases">
        <authorList>
            <consortium name="Pathogen Informatics"/>
        </authorList>
    </citation>
    <scope>NUCLEOTIDE SEQUENCE [LARGE SCALE GENOMIC DNA]</scope>
    <source>
        <strain evidence="2 3">2789STDY5834928</strain>
    </source>
</reference>
<sequence>MIFFDGEIYENDMCDKLSDRFEDRICDTLGNCRLSANQVMLAAEKISTDIENGAFDDMLSALDVENVSYYKQLILACLSRENLEYRLKTELGDSDGFIGSPNGITPKIKIQTKPLGVLFHIAAGNADGLPVMSVAEGLLAGNINILKLPSADKGLSIRIIKRLCKYEPLLSRYIYVFDTPSSDVRTIQALAGFADGIVVWGGTEAVKAVRSLAPPGVKLIEWGHKLGFCYISDYANHTDEFSALAEHIASTKQLLCSSCQTVFIDTDDKTELTLFCEMFLPYLEAAVGKHRNTSIGTQARDTLISYSARLEQAIGIRQISPDVFYGKNCSLIIKDDFELELSPMMCNVLVKRLPRKDIMRTLRNAKGFLQTAGLICDKADRAELTDLLLCAGVTRVTQAGNMSAYFFGESHDGEYPLSRYTRKINIELNDQTEETNI</sequence>
<dbReference type="GO" id="GO:0003995">
    <property type="term" value="F:acyl-CoA dehydrogenase activity"/>
    <property type="evidence" value="ECO:0007669"/>
    <property type="project" value="InterPro"/>
</dbReference>
<dbReference type="CDD" id="cd07080">
    <property type="entry name" value="ALDH_Acyl-CoA-Red_LuxC"/>
    <property type="match status" value="1"/>
</dbReference>
<keyword evidence="1" id="KW-0521">NADP</keyword>
<name>A0A174ZLT3_9FIRM</name>
<dbReference type="Proteomes" id="UP000095662">
    <property type="component" value="Unassembled WGS sequence"/>
</dbReference>
<dbReference type="Pfam" id="PF05893">
    <property type="entry name" value="LuxC"/>
    <property type="match status" value="1"/>
</dbReference>